<dbReference type="HAMAP" id="MF_00080">
    <property type="entry name" value="IF_3"/>
    <property type="match status" value="1"/>
</dbReference>
<keyword evidence="2 4" id="KW-0396">Initiation factor</keyword>
<feature type="domain" description="Translation initiation factor 3 C-terminal" evidence="7">
    <location>
        <begin position="112"/>
        <end position="196"/>
    </location>
</feature>
<dbReference type="FunFam" id="3.10.20.80:FF:000001">
    <property type="entry name" value="Translation initiation factor IF-3"/>
    <property type="match status" value="1"/>
</dbReference>
<evidence type="ECO:0000259" key="7">
    <source>
        <dbReference type="Pfam" id="PF00707"/>
    </source>
</evidence>
<dbReference type="GO" id="GO:0032790">
    <property type="term" value="P:ribosome disassembly"/>
    <property type="evidence" value="ECO:0007669"/>
    <property type="project" value="TreeGrafter"/>
</dbReference>
<evidence type="ECO:0000256" key="2">
    <source>
        <dbReference type="ARBA" id="ARBA00022540"/>
    </source>
</evidence>
<dbReference type="GO" id="GO:0043022">
    <property type="term" value="F:ribosome binding"/>
    <property type="evidence" value="ECO:0007669"/>
    <property type="project" value="UniProtKB-ARBA"/>
</dbReference>
<dbReference type="PANTHER" id="PTHR10938">
    <property type="entry name" value="TRANSLATION INITIATION FACTOR IF-3"/>
    <property type="match status" value="1"/>
</dbReference>
<comment type="subcellular location">
    <subcellularLocation>
        <location evidence="4 6">Cytoplasm</location>
    </subcellularLocation>
</comment>
<dbReference type="GO" id="GO:0003743">
    <property type="term" value="F:translation initiation factor activity"/>
    <property type="evidence" value="ECO:0007669"/>
    <property type="project" value="UniProtKB-UniRule"/>
</dbReference>
<comment type="function">
    <text evidence="4 6">IF-3 binds to the 30S ribosomal subunit and shifts the equilibrium between 70S ribosomes and their 50S and 30S subunits in favor of the free subunits, thus enhancing the availability of 30S subunits on which protein synthesis initiation begins.</text>
</comment>
<dbReference type="Proteomes" id="UP000766595">
    <property type="component" value="Unassembled WGS sequence"/>
</dbReference>
<dbReference type="FunFam" id="3.30.110.10:FF:000001">
    <property type="entry name" value="Translation initiation factor IF-3"/>
    <property type="match status" value="1"/>
</dbReference>
<organism evidence="9 10">
    <name type="scientific">Prosthecodimorpha staleyi</name>
    <dbReference type="NCBI Taxonomy" id="2840188"/>
    <lineage>
        <taxon>Bacteria</taxon>
        <taxon>Pseudomonadati</taxon>
        <taxon>Pseudomonadota</taxon>
        <taxon>Alphaproteobacteria</taxon>
        <taxon>Hyphomicrobiales</taxon>
        <taxon>Ancalomicrobiaceae</taxon>
        <taxon>Prosthecodimorpha</taxon>
    </lineage>
</organism>
<keyword evidence="10" id="KW-1185">Reference proteome</keyword>
<protein>
    <recommendedName>
        <fullName evidence="4 5">Translation initiation factor IF-3</fullName>
    </recommendedName>
</protein>
<dbReference type="GO" id="GO:0016020">
    <property type="term" value="C:membrane"/>
    <property type="evidence" value="ECO:0007669"/>
    <property type="project" value="TreeGrafter"/>
</dbReference>
<dbReference type="InterPro" id="IPR036787">
    <property type="entry name" value="T_IF-3_N_sf"/>
</dbReference>
<dbReference type="Pfam" id="PF00707">
    <property type="entry name" value="IF3_C"/>
    <property type="match status" value="1"/>
</dbReference>
<dbReference type="InterPro" id="IPR036788">
    <property type="entry name" value="T_IF-3_C_sf"/>
</dbReference>
<dbReference type="EMBL" id="JAHHZF010000010">
    <property type="protein sequence ID" value="MBT9291685.1"/>
    <property type="molecule type" value="Genomic_DNA"/>
</dbReference>
<evidence type="ECO:0000259" key="8">
    <source>
        <dbReference type="Pfam" id="PF05198"/>
    </source>
</evidence>
<comment type="caution">
    <text evidence="9">The sequence shown here is derived from an EMBL/GenBank/DDBJ whole genome shotgun (WGS) entry which is preliminary data.</text>
</comment>
<dbReference type="Gene3D" id="3.30.110.10">
    <property type="entry name" value="Translation initiation factor 3 (IF-3), C-terminal domain"/>
    <property type="match status" value="1"/>
</dbReference>
<accession>A0A947D6L2</accession>
<evidence type="ECO:0000256" key="1">
    <source>
        <dbReference type="ARBA" id="ARBA00005439"/>
    </source>
</evidence>
<comment type="similarity">
    <text evidence="1 4 6">Belongs to the IF-3 family.</text>
</comment>
<gene>
    <name evidence="4 9" type="primary">infC</name>
    <name evidence="9" type="ORF">KL771_19620</name>
</gene>
<proteinExistence type="inferred from homology"/>
<evidence type="ECO:0000256" key="5">
    <source>
        <dbReference type="NCBIfam" id="TIGR00168"/>
    </source>
</evidence>
<dbReference type="InterPro" id="IPR019815">
    <property type="entry name" value="Translation_initiation_fac_3_C"/>
</dbReference>
<sequence>MPTAEPVTTTATSEETTTIRRPFRAPVPLKEGPRINREIRGVPQVQLIDDEGKNLGVISFFDALSMAEEAGMDLVEIAPQSEPPVCKILDFGRFKYQSQKKAAETRKNQKVVEIKEIKLRPNIDDHDYDVKMRQSRSFFEEGDKVKITLRFRGREMAHQDLGYQLLERVRHDLGDMAKVESEPRFEGKQMIMILTPR</sequence>
<comment type="subunit">
    <text evidence="4 6">Monomer.</text>
</comment>
<dbReference type="AlphaFoldDB" id="A0A947D6L2"/>
<evidence type="ECO:0000256" key="6">
    <source>
        <dbReference type="RuleBase" id="RU000646"/>
    </source>
</evidence>
<dbReference type="InterPro" id="IPR019814">
    <property type="entry name" value="Translation_initiation_fac_3_N"/>
</dbReference>
<keyword evidence="4" id="KW-0963">Cytoplasm</keyword>
<dbReference type="PROSITE" id="PS00938">
    <property type="entry name" value="IF3"/>
    <property type="match status" value="1"/>
</dbReference>
<evidence type="ECO:0000256" key="4">
    <source>
        <dbReference type="HAMAP-Rule" id="MF_00080"/>
    </source>
</evidence>
<dbReference type="Gene3D" id="3.10.20.80">
    <property type="entry name" value="Translation initiation factor 3 (IF-3), N-terminal domain"/>
    <property type="match status" value="1"/>
</dbReference>
<dbReference type="Pfam" id="PF05198">
    <property type="entry name" value="IF3_N"/>
    <property type="match status" value="1"/>
</dbReference>
<name>A0A947D6L2_9HYPH</name>
<keyword evidence="3 4" id="KW-0648">Protein biosynthesis</keyword>
<dbReference type="GO" id="GO:0005829">
    <property type="term" value="C:cytosol"/>
    <property type="evidence" value="ECO:0007669"/>
    <property type="project" value="TreeGrafter"/>
</dbReference>
<dbReference type="SUPFAM" id="SSF54364">
    <property type="entry name" value="Translation initiation factor IF3, N-terminal domain"/>
    <property type="match status" value="1"/>
</dbReference>
<evidence type="ECO:0000313" key="9">
    <source>
        <dbReference type="EMBL" id="MBT9291685.1"/>
    </source>
</evidence>
<dbReference type="InterPro" id="IPR001288">
    <property type="entry name" value="Translation_initiation_fac_3"/>
</dbReference>
<evidence type="ECO:0000256" key="3">
    <source>
        <dbReference type="ARBA" id="ARBA00022917"/>
    </source>
</evidence>
<dbReference type="PANTHER" id="PTHR10938:SF0">
    <property type="entry name" value="TRANSLATION INITIATION FACTOR IF-3, MITOCHONDRIAL"/>
    <property type="match status" value="1"/>
</dbReference>
<dbReference type="InterPro" id="IPR019813">
    <property type="entry name" value="Translation_initiation_fac3_CS"/>
</dbReference>
<feature type="domain" description="Translation initiation factor 3 N-terminal" evidence="8">
    <location>
        <begin position="35"/>
        <end position="104"/>
    </location>
</feature>
<reference evidence="9 10" key="1">
    <citation type="submission" date="2021-06" db="EMBL/GenBank/DDBJ databases">
        <authorList>
            <person name="Grouzdev D.S."/>
            <person name="Koziaeva V."/>
        </authorList>
    </citation>
    <scope>NUCLEOTIDE SEQUENCE [LARGE SCALE GENOMIC DNA]</scope>
    <source>
        <strain evidence="9 10">22</strain>
    </source>
</reference>
<dbReference type="SUPFAM" id="SSF55200">
    <property type="entry name" value="Translation initiation factor IF3, C-terminal domain"/>
    <property type="match status" value="1"/>
</dbReference>
<evidence type="ECO:0000313" key="10">
    <source>
        <dbReference type="Proteomes" id="UP000766595"/>
    </source>
</evidence>
<dbReference type="NCBIfam" id="TIGR00168">
    <property type="entry name" value="infC"/>
    <property type="match status" value="1"/>
</dbReference>